<dbReference type="Pfam" id="PF07332">
    <property type="entry name" value="Phage_holin_3_6"/>
    <property type="match status" value="1"/>
</dbReference>
<name>W0RES8_9BACT</name>
<keyword evidence="1" id="KW-0472">Membrane</keyword>
<proteinExistence type="predicted"/>
<dbReference type="Proteomes" id="UP000019151">
    <property type="component" value="Chromosome"/>
</dbReference>
<evidence type="ECO:0000256" key="1">
    <source>
        <dbReference type="SAM" id="Phobius"/>
    </source>
</evidence>
<sequence length="135" mass="14508">MADDRRDGAPGIGTLLRDLAEGSGELVRHEVRLARIEAMELVRGIGVGTASVAAGGVLGLLGALSLLAGVILLIGDQWLHDDYWLAALIVTLIAGGVAAFYAWRGKQRLSPAQLVPNQTVETLKEDVEWLRRQRT</sequence>
<dbReference type="HOGENOM" id="CLU_106273_6_0_0"/>
<dbReference type="EMBL" id="CP007128">
    <property type="protein sequence ID" value="AHG89609.1"/>
    <property type="molecule type" value="Genomic_DNA"/>
</dbReference>
<dbReference type="AlphaFoldDB" id="W0RES8"/>
<dbReference type="InterPro" id="IPR009937">
    <property type="entry name" value="Phage_holin_3_6"/>
</dbReference>
<reference evidence="2 3" key="1">
    <citation type="journal article" date="2014" name="Genome Announc.">
        <title>Genome Sequence and Methylome of Soil Bacterium Gemmatirosa kalamazoonensis KBS708T, a Member of the Rarely Cultivated Gemmatimonadetes Phylum.</title>
        <authorList>
            <person name="Debruyn J.M."/>
            <person name="Radosevich M."/>
            <person name="Wommack K.E."/>
            <person name="Polson S.W."/>
            <person name="Hauser L.J."/>
            <person name="Fawaz M.N."/>
            <person name="Korlach J."/>
            <person name="Tsai Y.C."/>
        </authorList>
    </citation>
    <scope>NUCLEOTIDE SEQUENCE [LARGE SCALE GENOMIC DNA]</scope>
    <source>
        <strain evidence="2 3">KBS708</strain>
    </source>
</reference>
<keyword evidence="1" id="KW-1133">Transmembrane helix</keyword>
<dbReference type="InParanoid" id="W0RES8"/>
<protein>
    <recommendedName>
        <fullName evidence="4">Phage holin family protein</fullName>
    </recommendedName>
</protein>
<evidence type="ECO:0000313" key="2">
    <source>
        <dbReference type="EMBL" id="AHG89609.1"/>
    </source>
</evidence>
<feature type="transmembrane region" description="Helical" evidence="1">
    <location>
        <begin position="83"/>
        <end position="103"/>
    </location>
</feature>
<keyword evidence="1" id="KW-0812">Transmembrane</keyword>
<dbReference type="OrthoDB" id="3216929at2"/>
<keyword evidence="3" id="KW-1185">Reference proteome</keyword>
<organism evidence="2 3">
    <name type="scientific">Gemmatirosa kalamazoonensis</name>
    <dbReference type="NCBI Taxonomy" id="861299"/>
    <lineage>
        <taxon>Bacteria</taxon>
        <taxon>Pseudomonadati</taxon>
        <taxon>Gemmatimonadota</taxon>
        <taxon>Gemmatimonadia</taxon>
        <taxon>Gemmatimonadales</taxon>
        <taxon>Gemmatimonadaceae</taxon>
        <taxon>Gemmatirosa</taxon>
    </lineage>
</organism>
<evidence type="ECO:0008006" key="4">
    <source>
        <dbReference type="Google" id="ProtNLM"/>
    </source>
</evidence>
<evidence type="ECO:0000313" key="3">
    <source>
        <dbReference type="Proteomes" id="UP000019151"/>
    </source>
</evidence>
<dbReference type="RefSeq" id="WP_025411102.1">
    <property type="nucleotide sequence ID" value="NZ_CP007128.1"/>
</dbReference>
<gene>
    <name evidence="2" type="ORF">J421_2072</name>
</gene>
<accession>W0RES8</accession>
<feature type="transmembrane region" description="Helical" evidence="1">
    <location>
        <begin position="45"/>
        <end position="71"/>
    </location>
</feature>
<dbReference type="KEGG" id="gba:J421_2072"/>
<dbReference type="STRING" id="861299.J421_2072"/>